<dbReference type="GO" id="GO:0016746">
    <property type="term" value="F:acyltransferase activity"/>
    <property type="evidence" value="ECO:0007669"/>
    <property type="project" value="UniProtKB-KW"/>
</dbReference>
<feature type="transmembrane region" description="Helical" evidence="1">
    <location>
        <begin position="377"/>
        <end position="396"/>
    </location>
</feature>
<feature type="transmembrane region" description="Helical" evidence="1">
    <location>
        <begin position="50"/>
        <end position="72"/>
    </location>
</feature>
<feature type="transmembrane region" description="Helical" evidence="1">
    <location>
        <begin position="274"/>
        <end position="292"/>
    </location>
</feature>
<dbReference type="InterPro" id="IPR002656">
    <property type="entry name" value="Acyl_transf_3_dom"/>
</dbReference>
<feature type="transmembrane region" description="Helical" evidence="1">
    <location>
        <begin position="165"/>
        <end position="183"/>
    </location>
</feature>
<feature type="transmembrane region" description="Helical" evidence="1">
    <location>
        <begin position="216"/>
        <end position="239"/>
    </location>
</feature>
<dbReference type="Proteomes" id="UP001501204">
    <property type="component" value="Unassembled WGS sequence"/>
</dbReference>
<keyword evidence="4" id="KW-0012">Acyltransferase</keyword>
<feature type="domain" description="SGNH" evidence="3">
    <location>
        <begin position="458"/>
        <end position="702"/>
    </location>
</feature>
<feature type="domain" description="Acyltransferase 3" evidence="2">
    <location>
        <begin position="26"/>
        <end position="356"/>
    </location>
</feature>
<feature type="transmembrane region" description="Helical" evidence="1">
    <location>
        <begin position="93"/>
        <end position="112"/>
    </location>
</feature>
<keyword evidence="5" id="KW-1185">Reference proteome</keyword>
<feature type="transmembrane region" description="Helical" evidence="1">
    <location>
        <begin position="190"/>
        <end position="210"/>
    </location>
</feature>
<dbReference type="Pfam" id="PF19040">
    <property type="entry name" value="SGNH"/>
    <property type="match status" value="1"/>
</dbReference>
<comment type="caution">
    <text evidence="4">The sequence shown here is derived from an EMBL/GenBank/DDBJ whole genome shotgun (WGS) entry which is preliminary data.</text>
</comment>
<reference evidence="5" key="1">
    <citation type="journal article" date="2019" name="Int. J. Syst. Evol. Microbiol.">
        <title>The Global Catalogue of Microorganisms (GCM) 10K type strain sequencing project: providing services to taxonomists for standard genome sequencing and annotation.</title>
        <authorList>
            <consortium name="The Broad Institute Genomics Platform"/>
            <consortium name="The Broad Institute Genome Sequencing Center for Infectious Disease"/>
            <person name="Wu L."/>
            <person name="Ma J."/>
        </authorList>
    </citation>
    <scope>NUCLEOTIDE SEQUENCE [LARGE SCALE GENOMIC DNA]</scope>
    <source>
        <strain evidence="5">JCM 14735</strain>
    </source>
</reference>
<keyword evidence="1" id="KW-0472">Membrane</keyword>
<feature type="transmembrane region" description="Helical" evidence="1">
    <location>
        <begin position="251"/>
        <end position="268"/>
    </location>
</feature>
<dbReference type="PANTHER" id="PTHR23028:SF53">
    <property type="entry name" value="ACYL_TRANSF_3 DOMAIN-CONTAINING PROTEIN"/>
    <property type="match status" value="1"/>
</dbReference>
<dbReference type="EMBL" id="BAAAOA010000004">
    <property type="protein sequence ID" value="GAA1746475.1"/>
    <property type="molecule type" value="Genomic_DNA"/>
</dbReference>
<evidence type="ECO:0000256" key="1">
    <source>
        <dbReference type="SAM" id="Phobius"/>
    </source>
</evidence>
<evidence type="ECO:0000313" key="5">
    <source>
        <dbReference type="Proteomes" id="UP001501204"/>
    </source>
</evidence>
<dbReference type="Pfam" id="PF01757">
    <property type="entry name" value="Acyl_transf_3"/>
    <property type="match status" value="1"/>
</dbReference>
<dbReference type="InterPro" id="IPR043968">
    <property type="entry name" value="SGNH"/>
</dbReference>
<evidence type="ECO:0000259" key="2">
    <source>
        <dbReference type="Pfam" id="PF01757"/>
    </source>
</evidence>
<feature type="transmembrane region" description="Helical" evidence="1">
    <location>
        <begin position="304"/>
        <end position="325"/>
    </location>
</feature>
<keyword evidence="1" id="KW-0812">Transmembrane</keyword>
<sequence>MVLMRLRESADTIPANSRADKAFRLDIEGLRAIAVLVVLVYHLSSDWLPGGFAGVDIFFVISGFLITSHLVSEVERQGRIRFARFYSRRIRRLIPATFVVLLATSVGVLLVVPRFAWHQFGIDIASAGAYIVNWVLAARSVDYLAEDAAASPVQHFWSLAVEEQFYLVWPILITCLVAAARRLGVPLKTAIACGASAVLITSFTYAHILVARGEVSAYFITTTRLWELAVGALAALVIGPLQTVLNDMARAVLGVLGFVAIVVSVVALDGGDWPAAPALLPTLGAAAIILSGRGTGSSGVGRLLSMRPLVWIGGVSYALYLWHWPLISLARYKWSDFALWQMLFLAALSIALAWLTGKLVENPIRFSSWFAARSSRGFILGAACAVLTVAIGLQLATVAASNALRAPNGAVPAGAGVLDSEDMAKSMGLDKWINDVDWVSPSPIEALEDVPAIYADGCQQSTSDPEPVSCAYGDLEAPNVIALIGDSKAVQWLSALDEFGRANGFRIVTYAKSACPFVEAEVLLDGDEYPSCERWNESVIEELAVLRPDVVVTSQVRGVAVDPAGTTSATTMVTGLERLWSELNERGTRVVVLGDTPQTGSNIYECVAENSDQLETCAYDRESAIAKSAFLVQKQAVQNLNGSILSVSGRSLHGTNEDITMLDLTDAVCPSEKLCPPVVGNALIYRSGSHITDTYVRTMEPFLSALLLEAGVGIENDHIGAFHGE</sequence>
<evidence type="ECO:0000313" key="4">
    <source>
        <dbReference type="EMBL" id="GAA1746475.1"/>
    </source>
</evidence>
<name>A0ABP4W441_9MICC</name>
<keyword evidence="1" id="KW-1133">Transmembrane helix</keyword>
<proteinExistence type="predicted"/>
<dbReference type="PANTHER" id="PTHR23028">
    <property type="entry name" value="ACETYLTRANSFERASE"/>
    <property type="match status" value="1"/>
</dbReference>
<organism evidence="4 5">
    <name type="scientific">Kocuria aegyptia</name>
    <dbReference type="NCBI Taxonomy" id="330943"/>
    <lineage>
        <taxon>Bacteria</taxon>
        <taxon>Bacillati</taxon>
        <taxon>Actinomycetota</taxon>
        <taxon>Actinomycetes</taxon>
        <taxon>Micrococcales</taxon>
        <taxon>Micrococcaceae</taxon>
        <taxon>Kocuria</taxon>
    </lineage>
</organism>
<dbReference type="InterPro" id="IPR050879">
    <property type="entry name" value="Acyltransferase_3"/>
</dbReference>
<feature type="transmembrane region" description="Helical" evidence="1">
    <location>
        <begin position="27"/>
        <end position="44"/>
    </location>
</feature>
<accession>A0ABP4W441</accession>
<feature type="transmembrane region" description="Helical" evidence="1">
    <location>
        <begin position="337"/>
        <end position="356"/>
    </location>
</feature>
<protein>
    <submittedName>
        <fullName evidence="4">Acyltransferase family protein</fullName>
    </submittedName>
</protein>
<evidence type="ECO:0000259" key="3">
    <source>
        <dbReference type="Pfam" id="PF19040"/>
    </source>
</evidence>
<keyword evidence="4" id="KW-0808">Transferase</keyword>
<gene>
    <name evidence="4" type="ORF">GCM10009767_01390</name>
</gene>